<feature type="domain" description="NAD-dependent epimerase/dehydratase" evidence="3">
    <location>
        <begin position="4"/>
        <end position="278"/>
    </location>
</feature>
<organism evidence="4 5">
    <name type="scientific">Tetrapyrgos nigripes</name>
    <dbReference type="NCBI Taxonomy" id="182062"/>
    <lineage>
        <taxon>Eukaryota</taxon>
        <taxon>Fungi</taxon>
        <taxon>Dikarya</taxon>
        <taxon>Basidiomycota</taxon>
        <taxon>Agaricomycotina</taxon>
        <taxon>Agaricomycetes</taxon>
        <taxon>Agaricomycetidae</taxon>
        <taxon>Agaricales</taxon>
        <taxon>Marasmiineae</taxon>
        <taxon>Marasmiaceae</taxon>
        <taxon>Tetrapyrgos</taxon>
    </lineage>
</organism>
<dbReference type="PANTHER" id="PTHR10366:SF564">
    <property type="entry name" value="STEROL-4-ALPHA-CARBOXYLATE 3-DEHYDROGENASE, DECARBOXYLATING"/>
    <property type="match status" value="1"/>
</dbReference>
<comment type="similarity">
    <text evidence="2">Belongs to the NAD(P)-dependent epimerase/dehydratase family. Dihydroflavonol-4-reductase subfamily.</text>
</comment>
<dbReference type="InterPro" id="IPR036291">
    <property type="entry name" value="NAD(P)-bd_dom_sf"/>
</dbReference>
<dbReference type="InterPro" id="IPR001509">
    <property type="entry name" value="Epimerase_deHydtase"/>
</dbReference>
<dbReference type="InterPro" id="IPR050425">
    <property type="entry name" value="NAD(P)_dehydrat-like"/>
</dbReference>
<evidence type="ECO:0000313" key="5">
    <source>
        <dbReference type="Proteomes" id="UP000559256"/>
    </source>
</evidence>
<name>A0A8H5D888_9AGAR</name>
<evidence type="ECO:0000259" key="3">
    <source>
        <dbReference type="Pfam" id="PF01370"/>
    </source>
</evidence>
<dbReference type="Pfam" id="PF01370">
    <property type="entry name" value="Epimerase"/>
    <property type="match status" value="1"/>
</dbReference>
<dbReference type="PANTHER" id="PTHR10366">
    <property type="entry name" value="NAD DEPENDENT EPIMERASE/DEHYDRATASE"/>
    <property type="match status" value="1"/>
</dbReference>
<comment type="caution">
    <text evidence="4">The sequence shown here is derived from an EMBL/GenBank/DDBJ whole genome shotgun (WGS) entry which is preliminary data.</text>
</comment>
<dbReference type="EMBL" id="JAACJM010000058">
    <property type="protein sequence ID" value="KAF5354548.1"/>
    <property type="molecule type" value="Genomic_DNA"/>
</dbReference>
<dbReference type="Gene3D" id="3.40.50.720">
    <property type="entry name" value="NAD(P)-binding Rossmann-like Domain"/>
    <property type="match status" value="1"/>
</dbReference>
<evidence type="ECO:0000256" key="2">
    <source>
        <dbReference type="ARBA" id="ARBA00023445"/>
    </source>
</evidence>
<dbReference type="SUPFAM" id="SSF51735">
    <property type="entry name" value="NAD(P)-binding Rossmann-fold domains"/>
    <property type="match status" value="1"/>
</dbReference>
<dbReference type="Proteomes" id="UP000559256">
    <property type="component" value="Unassembled WGS sequence"/>
</dbReference>
<proteinExistence type="inferred from homology"/>
<dbReference type="OrthoDB" id="2735536at2759"/>
<keyword evidence="5" id="KW-1185">Reference proteome</keyword>
<gene>
    <name evidence="4" type="ORF">D9758_011206</name>
</gene>
<dbReference type="GO" id="GO:0016616">
    <property type="term" value="F:oxidoreductase activity, acting on the CH-OH group of donors, NAD or NADP as acceptor"/>
    <property type="evidence" value="ECO:0007669"/>
    <property type="project" value="TreeGrafter"/>
</dbReference>
<protein>
    <recommendedName>
        <fullName evidence="3">NAD-dependent epimerase/dehydratase domain-containing protein</fullName>
    </recommendedName>
</protein>
<reference evidence="4 5" key="1">
    <citation type="journal article" date="2020" name="ISME J.">
        <title>Uncovering the hidden diversity of litter-decomposition mechanisms in mushroom-forming fungi.</title>
        <authorList>
            <person name="Floudas D."/>
            <person name="Bentzer J."/>
            <person name="Ahren D."/>
            <person name="Johansson T."/>
            <person name="Persson P."/>
            <person name="Tunlid A."/>
        </authorList>
    </citation>
    <scope>NUCLEOTIDE SEQUENCE [LARGE SCALE GENOMIC DNA]</scope>
    <source>
        <strain evidence="4 5">CBS 291.85</strain>
    </source>
</reference>
<evidence type="ECO:0000256" key="1">
    <source>
        <dbReference type="ARBA" id="ARBA00023002"/>
    </source>
</evidence>
<keyword evidence="1" id="KW-0560">Oxidoreductase</keyword>
<accession>A0A8H5D888</accession>
<sequence length="358" mass="39228">MQTVLVTGVNGFVASHVVLELLRKGYSVRGTARPARIDSLRSTVGANYPELDLVAVDDITTDNISDALKGEFWLFFSVLSTVYRLLPVGIDAVIHIPPMMPPAKATTDETIKAMKDATLNVLRQSQHAGIKKVVITSSWAATVNPLGDVSKAFTDVTFSGDDWGVVDEDAVFKTGEPNMMIAYFASKVMEEKAAWDFIAKHPEMDLSTIIPAFIYGPFAPGFPARNKEYLGSNMHIYGLLNSGGDLPMQMPPMFCDVRDVAKAHVAAIAADTKLGKRYLINGGDFTWKQAVEHLTKVMPELKPRLASTEKATPLPGTLCKLDAGPAEKDLGMTEYISWEKTVEDTIKSLLEEEKNWST</sequence>
<dbReference type="AlphaFoldDB" id="A0A8H5D888"/>
<evidence type="ECO:0000313" key="4">
    <source>
        <dbReference type="EMBL" id="KAF5354548.1"/>
    </source>
</evidence>